<dbReference type="CDD" id="cd04301">
    <property type="entry name" value="NAT_SF"/>
    <property type="match status" value="1"/>
</dbReference>
<dbReference type="GO" id="GO:0016746">
    <property type="term" value="F:acyltransferase activity"/>
    <property type="evidence" value="ECO:0007669"/>
    <property type="project" value="UniProtKB-KW"/>
</dbReference>
<keyword evidence="1 4" id="KW-0808">Transferase</keyword>
<evidence type="ECO:0000313" key="4">
    <source>
        <dbReference type="EMBL" id="MEY8038776.1"/>
    </source>
</evidence>
<dbReference type="Gene3D" id="3.40.630.30">
    <property type="match status" value="1"/>
</dbReference>
<dbReference type="InterPro" id="IPR016181">
    <property type="entry name" value="Acyl_CoA_acyltransferase"/>
</dbReference>
<protein>
    <submittedName>
        <fullName evidence="4">GNAT family N-acetyltransferase</fullName>
        <ecNumber evidence="4">2.3.-.-</ecNumber>
    </submittedName>
</protein>
<dbReference type="Pfam" id="PF00583">
    <property type="entry name" value="Acetyltransf_1"/>
    <property type="match status" value="1"/>
</dbReference>
<dbReference type="RefSeq" id="WP_345367729.1">
    <property type="nucleotide sequence ID" value="NZ_BAABII010000019.1"/>
</dbReference>
<dbReference type="PANTHER" id="PTHR43877:SF2">
    <property type="entry name" value="AMINOALKYLPHOSPHONATE N-ACETYLTRANSFERASE-RELATED"/>
    <property type="match status" value="1"/>
</dbReference>
<dbReference type="Proteomes" id="UP001564626">
    <property type="component" value="Unassembled WGS sequence"/>
</dbReference>
<dbReference type="InterPro" id="IPR050832">
    <property type="entry name" value="Bact_Acetyltransf"/>
</dbReference>
<keyword evidence="2 4" id="KW-0012">Acyltransferase</keyword>
<evidence type="ECO:0000313" key="5">
    <source>
        <dbReference type="Proteomes" id="UP001564626"/>
    </source>
</evidence>
<keyword evidence="5" id="KW-1185">Reference proteome</keyword>
<dbReference type="PANTHER" id="PTHR43877">
    <property type="entry name" value="AMINOALKYLPHOSPHONATE N-ACETYLTRANSFERASE-RELATED-RELATED"/>
    <property type="match status" value="1"/>
</dbReference>
<dbReference type="InterPro" id="IPR000182">
    <property type="entry name" value="GNAT_dom"/>
</dbReference>
<reference evidence="4 5" key="1">
    <citation type="submission" date="2024-08" db="EMBL/GenBank/DDBJ databases">
        <title>Genome mining of Saccharopolyspora cebuensis PGLac3 from Nigerian medicinal plant.</title>
        <authorList>
            <person name="Ezeobiora C.E."/>
            <person name="Igbokwe N.H."/>
            <person name="Amin D.H."/>
            <person name="Mendie U.E."/>
        </authorList>
    </citation>
    <scope>NUCLEOTIDE SEQUENCE [LARGE SCALE GENOMIC DNA]</scope>
    <source>
        <strain evidence="4 5">PGLac3</strain>
    </source>
</reference>
<evidence type="ECO:0000259" key="3">
    <source>
        <dbReference type="PROSITE" id="PS51186"/>
    </source>
</evidence>
<accession>A0ABV4CCE8</accession>
<dbReference type="EC" id="2.3.-.-" evidence="4"/>
<sequence length="163" mass="17517">MTTIRAARAADFEAIGELCVRAYAEAGNLPADDIDYATELRNAADRAAKAELLVAVDDDAVLGTVTVARPGGVYAEIARPGEVEFRMLAVAPEAAGRGIGAALVGAVLDRARQEDAKQVVLCVSEVATAAQRLYRRLGFEPMPERDWLPVPNFRLTAHRLPLF</sequence>
<organism evidence="4 5">
    <name type="scientific">Saccharopolyspora cebuensis</name>
    <dbReference type="NCBI Taxonomy" id="418759"/>
    <lineage>
        <taxon>Bacteria</taxon>
        <taxon>Bacillati</taxon>
        <taxon>Actinomycetota</taxon>
        <taxon>Actinomycetes</taxon>
        <taxon>Pseudonocardiales</taxon>
        <taxon>Pseudonocardiaceae</taxon>
        <taxon>Saccharopolyspora</taxon>
    </lineage>
</organism>
<name>A0ABV4CCE8_9PSEU</name>
<comment type="caution">
    <text evidence="4">The sequence shown here is derived from an EMBL/GenBank/DDBJ whole genome shotgun (WGS) entry which is preliminary data.</text>
</comment>
<dbReference type="PROSITE" id="PS51186">
    <property type="entry name" value="GNAT"/>
    <property type="match status" value="1"/>
</dbReference>
<evidence type="ECO:0000256" key="2">
    <source>
        <dbReference type="ARBA" id="ARBA00023315"/>
    </source>
</evidence>
<dbReference type="EMBL" id="JBGEHV010000006">
    <property type="protein sequence ID" value="MEY8038776.1"/>
    <property type="molecule type" value="Genomic_DNA"/>
</dbReference>
<proteinExistence type="predicted"/>
<gene>
    <name evidence="4" type="ORF">AB8O55_05150</name>
</gene>
<evidence type="ECO:0000256" key="1">
    <source>
        <dbReference type="ARBA" id="ARBA00022679"/>
    </source>
</evidence>
<dbReference type="SUPFAM" id="SSF55729">
    <property type="entry name" value="Acyl-CoA N-acyltransferases (Nat)"/>
    <property type="match status" value="1"/>
</dbReference>
<feature type="domain" description="N-acetyltransferase" evidence="3">
    <location>
        <begin position="2"/>
        <end position="161"/>
    </location>
</feature>